<dbReference type="Proteomes" id="UP000054995">
    <property type="component" value="Unassembled WGS sequence"/>
</dbReference>
<gene>
    <name evidence="2" type="ORF">T4D_4746</name>
</gene>
<evidence type="ECO:0000313" key="2">
    <source>
        <dbReference type="EMBL" id="KRY92464.1"/>
    </source>
</evidence>
<proteinExistence type="predicted"/>
<comment type="caution">
    <text evidence="2">The sequence shown here is derived from an EMBL/GenBank/DDBJ whole genome shotgun (WGS) entry which is preliminary data.</text>
</comment>
<feature type="region of interest" description="Disordered" evidence="1">
    <location>
        <begin position="1"/>
        <end position="23"/>
    </location>
</feature>
<name>A0A0V1G2G0_TRIPS</name>
<evidence type="ECO:0000256" key="1">
    <source>
        <dbReference type="SAM" id="MobiDB-lite"/>
    </source>
</evidence>
<dbReference type="EMBL" id="JYDT01000007">
    <property type="protein sequence ID" value="KRY92464.1"/>
    <property type="molecule type" value="Genomic_DNA"/>
</dbReference>
<feature type="compositionally biased region" description="Basic and acidic residues" evidence="1">
    <location>
        <begin position="10"/>
        <end position="21"/>
    </location>
</feature>
<sequence>MNQSWMLAKRAKERERERETPTRSIAQTEGKMVTILLEGSMLLVEMNATVSNEDQDVLRNLIET</sequence>
<evidence type="ECO:0000313" key="3">
    <source>
        <dbReference type="Proteomes" id="UP000054995"/>
    </source>
</evidence>
<keyword evidence="3" id="KW-1185">Reference proteome</keyword>
<organism evidence="2 3">
    <name type="scientific">Trichinella pseudospiralis</name>
    <name type="common">Parasitic roundworm</name>
    <dbReference type="NCBI Taxonomy" id="6337"/>
    <lineage>
        <taxon>Eukaryota</taxon>
        <taxon>Metazoa</taxon>
        <taxon>Ecdysozoa</taxon>
        <taxon>Nematoda</taxon>
        <taxon>Enoplea</taxon>
        <taxon>Dorylaimia</taxon>
        <taxon>Trichinellida</taxon>
        <taxon>Trichinellidae</taxon>
        <taxon>Trichinella</taxon>
    </lineage>
</organism>
<accession>A0A0V1G2G0</accession>
<reference evidence="2 3" key="1">
    <citation type="submission" date="2015-01" db="EMBL/GenBank/DDBJ databases">
        <title>Evolution of Trichinella species and genotypes.</title>
        <authorList>
            <person name="Korhonen P.K."/>
            <person name="Edoardo P."/>
            <person name="Giuseppe L.R."/>
            <person name="Gasser R.B."/>
        </authorList>
    </citation>
    <scope>NUCLEOTIDE SEQUENCE [LARGE SCALE GENOMIC DNA]</scope>
    <source>
        <strain evidence="2">ISS470</strain>
    </source>
</reference>
<protein>
    <submittedName>
        <fullName evidence="2">Uncharacterized protein</fullName>
    </submittedName>
</protein>
<dbReference type="AlphaFoldDB" id="A0A0V1G2G0"/>